<evidence type="ECO:0000256" key="2">
    <source>
        <dbReference type="ARBA" id="ARBA00007579"/>
    </source>
</evidence>
<evidence type="ECO:0000256" key="1">
    <source>
        <dbReference type="ARBA" id="ARBA00004826"/>
    </source>
</evidence>
<dbReference type="GO" id="GO:0050992">
    <property type="term" value="P:dimethylallyl diphosphate biosynthetic process"/>
    <property type="evidence" value="ECO:0007669"/>
    <property type="project" value="UniProtKB-UniRule"/>
</dbReference>
<feature type="binding site" evidence="10">
    <location>
        <position position="26"/>
    </location>
    <ligand>
        <name>Mn(2+)</name>
        <dbReference type="ChEBI" id="CHEBI:29035"/>
    </ligand>
</feature>
<dbReference type="EC" id="5.3.3.2" evidence="3 10"/>
<keyword evidence="4 10" id="KW-0963">Cytoplasm</keyword>
<dbReference type="EMBL" id="FPKU01000001">
    <property type="protein sequence ID" value="SFZ83088.1"/>
    <property type="molecule type" value="Genomic_DNA"/>
</dbReference>
<dbReference type="InterPro" id="IPR056375">
    <property type="entry name" value="Idi_bact"/>
</dbReference>
<dbReference type="InterPro" id="IPR000086">
    <property type="entry name" value="NUDIX_hydrolase_dom"/>
</dbReference>
<dbReference type="NCBIfam" id="NF002995">
    <property type="entry name" value="PRK03759.1"/>
    <property type="match status" value="1"/>
</dbReference>
<evidence type="ECO:0000256" key="8">
    <source>
        <dbReference type="ARBA" id="ARBA00023229"/>
    </source>
</evidence>
<dbReference type="SUPFAM" id="SSF55811">
    <property type="entry name" value="Nudix"/>
    <property type="match status" value="1"/>
</dbReference>
<evidence type="ECO:0000256" key="4">
    <source>
        <dbReference type="ARBA" id="ARBA00022490"/>
    </source>
</evidence>
<evidence type="ECO:0000313" key="13">
    <source>
        <dbReference type="EMBL" id="SFZ83088.1"/>
    </source>
</evidence>
<keyword evidence="5 10" id="KW-0479">Metal-binding</keyword>
<dbReference type="GO" id="GO:0046872">
    <property type="term" value="F:metal ion binding"/>
    <property type="evidence" value="ECO:0007669"/>
    <property type="project" value="UniProtKB-KW"/>
</dbReference>
<organism evidence="13 14">
    <name type="scientific">Devosia enhydra</name>
    <dbReference type="NCBI Taxonomy" id="665118"/>
    <lineage>
        <taxon>Bacteria</taxon>
        <taxon>Pseudomonadati</taxon>
        <taxon>Pseudomonadota</taxon>
        <taxon>Alphaproteobacteria</taxon>
        <taxon>Hyphomicrobiales</taxon>
        <taxon>Devosiaceae</taxon>
        <taxon>Devosia</taxon>
    </lineage>
</organism>
<dbReference type="CDD" id="cd02885">
    <property type="entry name" value="NUDIX_IPP_Isomerase"/>
    <property type="match status" value="1"/>
</dbReference>
<evidence type="ECO:0000256" key="3">
    <source>
        <dbReference type="ARBA" id="ARBA00012057"/>
    </source>
</evidence>
<dbReference type="Proteomes" id="UP000183447">
    <property type="component" value="Unassembled WGS sequence"/>
</dbReference>
<dbReference type="UniPathway" id="UPA00059">
    <property type="reaction ID" value="UER00104"/>
</dbReference>
<dbReference type="PANTHER" id="PTHR10885">
    <property type="entry name" value="ISOPENTENYL-DIPHOSPHATE DELTA-ISOMERASE"/>
    <property type="match status" value="1"/>
</dbReference>
<dbReference type="Pfam" id="PF00293">
    <property type="entry name" value="NUDIX"/>
    <property type="match status" value="1"/>
</dbReference>
<comment type="function">
    <text evidence="10">Catalyzes the 1,3-allylic rearrangement of the homoallylic substrate isopentenyl (IPP) to its highly electrophilic allylic isomer, dimethylallyl diphosphate (DMAPP).</text>
</comment>
<dbReference type="GO" id="GO:0004452">
    <property type="term" value="F:isopentenyl-diphosphate delta-isomerase activity"/>
    <property type="evidence" value="ECO:0007669"/>
    <property type="project" value="UniProtKB-UniRule"/>
</dbReference>
<dbReference type="PANTHER" id="PTHR10885:SF0">
    <property type="entry name" value="ISOPENTENYL-DIPHOSPHATE DELTA-ISOMERASE"/>
    <property type="match status" value="1"/>
</dbReference>
<evidence type="ECO:0000313" key="14">
    <source>
        <dbReference type="Proteomes" id="UP000183447"/>
    </source>
</evidence>
<feature type="binding site" evidence="10">
    <location>
        <position position="120"/>
    </location>
    <ligand>
        <name>Mn(2+)</name>
        <dbReference type="ChEBI" id="CHEBI:29035"/>
    </ligand>
</feature>
<feature type="binding site" evidence="10">
    <location>
        <position position="32"/>
    </location>
    <ligand>
        <name>Mn(2+)</name>
        <dbReference type="ChEBI" id="CHEBI:29035"/>
    </ligand>
</feature>
<feature type="binding site" evidence="10">
    <location>
        <position position="69"/>
    </location>
    <ligand>
        <name>Mn(2+)</name>
        <dbReference type="ChEBI" id="CHEBI:29035"/>
    </ligand>
</feature>
<reference evidence="13 14" key="1">
    <citation type="submission" date="2016-11" db="EMBL/GenBank/DDBJ databases">
        <authorList>
            <person name="Jaros S."/>
            <person name="Januszkiewicz K."/>
            <person name="Wedrychowicz H."/>
        </authorList>
    </citation>
    <scope>NUCLEOTIDE SEQUENCE [LARGE SCALE GENOMIC DNA]</scope>
    <source>
        <strain evidence="13 14">ATCC 23634</strain>
    </source>
</reference>
<keyword evidence="9 10" id="KW-0413">Isomerase</keyword>
<evidence type="ECO:0000259" key="12">
    <source>
        <dbReference type="PROSITE" id="PS51462"/>
    </source>
</evidence>
<feature type="binding site" evidence="10">
    <location>
        <position position="118"/>
    </location>
    <ligand>
        <name>Mn(2+)</name>
        <dbReference type="ChEBI" id="CHEBI:29035"/>
    </ligand>
</feature>
<comment type="cofactor">
    <cofactor evidence="10">
        <name>Mg(2+)</name>
        <dbReference type="ChEBI" id="CHEBI:18420"/>
    </cofactor>
    <text evidence="10">Binds 1 Mg(2+) ion per subunit. The magnesium ion binds only when substrate is bound.</text>
</comment>
<evidence type="ECO:0000256" key="7">
    <source>
        <dbReference type="ARBA" id="ARBA00023211"/>
    </source>
</evidence>
<dbReference type="InterPro" id="IPR011876">
    <property type="entry name" value="IsopentenylPP_isomerase_typ1"/>
</dbReference>
<proteinExistence type="inferred from homology"/>
<comment type="pathway">
    <text evidence="1 10">Isoprenoid biosynthesis; dimethylallyl diphosphate biosynthesis; dimethylallyl diphosphate from isopentenyl diphosphate: step 1/1.</text>
</comment>
<evidence type="ECO:0000256" key="9">
    <source>
        <dbReference type="ARBA" id="ARBA00023235"/>
    </source>
</evidence>
<dbReference type="PIRSF" id="PIRSF018427">
    <property type="entry name" value="Isopntndiph_ism"/>
    <property type="match status" value="1"/>
</dbReference>
<keyword evidence="14" id="KW-1185">Reference proteome</keyword>
<comment type="catalytic activity">
    <reaction evidence="10">
        <text>isopentenyl diphosphate = dimethylallyl diphosphate</text>
        <dbReference type="Rhea" id="RHEA:23284"/>
        <dbReference type="ChEBI" id="CHEBI:57623"/>
        <dbReference type="ChEBI" id="CHEBI:128769"/>
        <dbReference type="EC" id="5.3.3.2"/>
    </reaction>
</comment>
<dbReference type="GO" id="GO:0005737">
    <property type="term" value="C:cytoplasm"/>
    <property type="evidence" value="ECO:0007669"/>
    <property type="project" value="UniProtKB-SubCell"/>
</dbReference>
<feature type="domain" description="Nudix hydrolase" evidence="12">
    <location>
        <begin position="30"/>
        <end position="170"/>
    </location>
</feature>
<name>A0A1K2HW12_9HYPH</name>
<evidence type="ECO:0000256" key="11">
    <source>
        <dbReference type="PIRSR" id="PIRSR018427-1"/>
    </source>
</evidence>
<dbReference type="STRING" id="665118.SAMN02983003_1449"/>
<keyword evidence="6 10" id="KW-0460">Magnesium</keyword>
<sequence>MMRQDVVLLDRATDAETGLMEKLEAHRLGRYHSAISLLIFDGAGRQLVQRRAAGKYHGGGLWANACCSHPLPGESVADAAVRRAREELGIAPSLRPAGTIRYRAPVPAAAEPDGRLIEHEHVSLFVGRHDGPVEPHPEESDATEWLERAALLAAIGAGGFVPWFALYMRTLPERPDDWRAEADYGYFDLM</sequence>
<comment type="subcellular location">
    <subcellularLocation>
        <location evidence="10">Cytoplasm</location>
    </subcellularLocation>
</comment>
<dbReference type="OrthoDB" id="9809458at2"/>
<evidence type="ECO:0000256" key="10">
    <source>
        <dbReference type="HAMAP-Rule" id="MF_00202"/>
    </source>
</evidence>
<feature type="active site" evidence="10 11">
    <location>
        <position position="120"/>
    </location>
</feature>
<dbReference type="HAMAP" id="MF_00202">
    <property type="entry name" value="Idi"/>
    <property type="match status" value="1"/>
</dbReference>
<keyword evidence="7 10" id="KW-0464">Manganese</keyword>
<dbReference type="Gene3D" id="3.90.79.10">
    <property type="entry name" value="Nucleoside Triphosphate Pyrophosphohydrolase"/>
    <property type="match status" value="1"/>
</dbReference>
<dbReference type="AlphaFoldDB" id="A0A1K2HW12"/>
<evidence type="ECO:0000256" key="6">
    <source>
        <dbReference type="ARBA" id="ARBA00022842"/>
    </source>
</evidence>
<comment type="similarity">
    <text evidence="2 10">Belongs to the IPP isomerase type 1 family.</text>
</comment>
<dbReference type="PROSITE" id="PS51462">
    <property type="entry name" value="NUDIX"/>
    <property type="match status" value="1"/>
</dbReference>
<dbReference type="InterPro" id="IPR015797">
    <property type="entry name" value="NUDIX_hydrolase-like_dom_sf"/>
</dbReference>
<dbReference type="RefSeq" id="WP_072340267.1">
    <property type="nucleotide sequence ID" value="NZ_FPKU01000001.1"/>
</dbReference>
<comment type="cofactor">
    <cofactor evidence="10">
        <name>Mn(2+)</name>
        <dbReference type="ChEBI" id="CHEBI:29035"/>
    </cofactor>
    <text evidence="10">Binds 1 Mn(2+) ion per subunit.</text>
</comment>
<protein>
    <recommendedName>
        <fullName evidence="3 10">Isopentenyl-diphosphate Delta-isomerase</fullName>
        <shortName evidence="10">IPP isomerase</shortName>
        <ecNumber evidence="3 10">5.3.3.2</ecNumber>
    </recommendedName>
    <alternativeName>
        <fullName evidence="10">IPP:DMAPP isomerase</fullName>
    </alternativeName>
    <alternativeName>
        <fullName evidence="10">Isopentenyl pyrophosphate isomerase</fullName>
    </alternativeName>
</protein>
<feature type="binding site" evidence="10">
    <location>
        <position position="87"/>
    </location>
    <ligand>
        <name>Mg(2+)</name>
        <dbReference type="ChEBI" id="CHEBI:18420"/>
    </ligand>
</feature>
<evidence type="ECO:0000256" key="5">
    <source>
        <dbReference type="ARBA" id="ARBA00022723"/>
    </source>
</evidence>
<keyword evidence="8 10" id="KW-0414">Isoprene biosynthesis</keyword>
<gene>
    <name evidence="10" type="primary">idi</name>
    <name evidence="13" type="ORF">SAMN02983003_1449</name>
</gene>
<feature type="active site" evidence="10 11">
    <location>
        <position position="67"/>
    </location>
</feature>
<dbReference type="GO" id="GO:0009240">
    <property type="term" value="P:isopentenyl diphosphate biosynthetic process"/>
    <property type="evidence" value="ECO:0007669"/>
    <property type="project" value="TreeGrafter"/>
</dbReference>
<accession>A0A1K2HW12</accession>